<dbReference type="SMART" id="SM00344">
    <property type="entry name" value="HTH_ASNC"/>
    <property type="match status" value="1"/>
</dbReference>
<organism evidence="2">
    <name type="scientific">anaerobic digester metagenome</name>
    <dbReference type="NCBI Taxonomy" id="1263854"/>
    <lineage>
        <taxon>unclassified sequences</taxon>
        <taxon>metagenomes</taxon>
        <taxon>ecological metagenomes</taxon>
    </lineage>
</organism>
<evidence type="ECO:0000313" key="2">
    <source>
        <dbReference type="EMBL" id="VFU14179.1"/>
    </source>
</evidence>
<dbReference type="SUPFAM" id="SSF54909">
    <property type="entry name" value="Dimeric alpha+beta barrel"/>
    <property type="match status" value="1"/>
</dbReference>
<sequence>MKEILELLQTDARLTPGQIAVLLDRDEEEVACKIKEMEENKIILGYFTLINWDKVGEEMVSAIIEVKLSPQREVGFDSVAERIYRFPEVGSVRLMSGAYDLAVMINGRTMKEVAHFVSHKLATIENVISTCTHFVLKTYKYHGTILEDNESDRRLVVTP</sequence>
<dbReference type="InterPro" id="IPR019887">
    <property type="entry name" value="Tscrpt_reg_AsnC/Lrp_C"/>
</dbReference>
<dbReference type="GO" id="GO:0043200">
    <property type="term" value="P:response to amino acid"/>
    <property type="evidence" value="ECO:0007669"/>
    <property type="project" value="TreeGrafter"/>
</dbReference>
<dbReference type="EMBL" id="CAADRN010000162">
    <property type="protein sequence ID" value="VFU14179.1"/>
    <property type="molecule type" value="Genomic_DNA"/>
</dbReference>
<protein>
    <submittedName>
        <fullName evidence="2">Putative transcriptional regulator (Lrp/AsnC family)</fullName>
    </submittedName>
</protein>
<dbReference type="GO" id="GO:0043565">
    <property type="term" value="F:sequence-specific DNA binding"/>
    <property type="evidence" value="ECO:0007669"/>
    <property type="project" value="TreeGrafter"/>
</dbReference>
<evidence type="ECO:0000259" key="1">
    <source>
        <dbReference type="Pfam" id="PF01037"/>
    </source>
</evidence>
<dbReference type="GO" id="GO:0005829">
    <property type="term" value="C:cytosol"/>
    <property type="evidence" value="ECO:0007669"/>
    <property type="project" value="TreeGrafter"/>
</dbReference>
<dbReference type="SUPFAM" id="SSF46785">
    <property type="entry name" value="Winged helix' DNA-binding domain"/>
    <property type="match status" value="1"/>
</dbReference>
<dbReference type="Pfam" id="PF01037">
    <property type="entry name" value="AsnC_trans_reg"/>
    <property type="match status" value="1"/>
</dbReference>
<dbReference type="InterPro" id="IPR036390">
    <property type="entry name" value="WH_DNA-bd_sf"/>
</dbReference>
<name>A0A485LZC6_9ZZZZ</name>
<accession>A0A485LZC6</accession>
<dbReference type="InterPro" id="IPR036388">
    <property type="entry name" value="WH-like_DNA-bd_sf"/>
</dbReference>
<dbReference type="InterPro" id="IPR019888">
    <property type="entry name" value="Tscrpt_reg_AsnC-like"/>
</dbReference>
<dbReference type="Gene3D" id="1.10.10.10">
    <property type="entry name" value="Winged helix-like DNA-binding domain superfamily/Winged helix DNA-binding domain"/>
    <property type="match status" value="1"/>
</dbReference>
<dbReference type="PANTHER" id="PTHR30154">
    <property type="entry name" value="LEUCINE-RESPONSIVE REGULATORY PROTEIN"/>
    <property type="match status" value="1"/>
</dbReference>
<dbReference type="InterPro" id="IPR011008">
    <property type="entry name" value="Dimeric_a/b-barrel"/>
</dbReference>
<dbReference type="Gene3D" id="3.30.70.920">
    <property type="match status" value="1"/>
</dbReference>
<feature type="domain" description="Transcription regulator AsnC/Lrp ligand binding" evidence="1">
    <location>
        <begin position="64"/>
        <end position="138"/>
    </location>
</feature>
<reference evidence="2" key="1">
    <citation type="submission" date="2019-03" db="EMBL/GenBank/DDBJ databases">
        <authorList>
            <person name="Hao L."/>
        </authorList>
    </citation>
    <scope>NUCLEOTIDE SEQUENCE</scope>
</reference>
<proteinExistence type="predicted"/>
<dbReference type="PANTHER" id="PTHR30154:SF34">
    <property type="entry name" value="TRANSCRIPTIONAL REGULATOR AZLB"/>
    <property type="match status" value="1"/>
</dbReference>
<gene>
    <name evidence="2" type="primary">yugG</name>
    <name evidence="2" type="ORF">SCFA_2440002</name>
</gene>
<dbReference type="AlphaFoldDB" id="A0A485LZC6"/>